<dbReference type="Gene3D" id="3.90.960.10">
    <property type="entry name" value="YbaK/aminoacyl-tRNA synthetase-associated domain"/>
    <property type="match status" value="1"/>
</dbReference>
<dbReference type="PANTHER" id="PTHR30411:SF1">
    <property type="entry name" value="CYTOPLASMIC PROTEIN"/>
    <property type="match status" value="1"/>
</dbReference>
<dbReference type="AlphaFoldDB" id="A0A4Y3HYZ2"/>
<dbReference type="PANTHER" id="PTHR30411">
    <property type="entry name" value="CYTOPLASMIC PROTEIN"/>
    <property type="match status" value="1"/>
</dbReference>
<accession>A0A4Y3HYZ2</accession>
<dbReference type="OrthoDB" id="9798760at2"/>
<gene>
    <name evidence="2" type="ORF">VIN01S_32130</name>
</gene>
<evidence type="ECO:0000313" key="3">
    <source>
        <dbReference type="Proteomes" id="UP000318717"/>
    </source>
</evidence>
<comment type="caution">
    <text evidence="2">The sequence shown here is derived from an EMBL/GenBank/DDBJ whole genome shotgun (WGS) entry which is preliminary data.</text>
</comment>
<dbReference type="RefSeq" id="WP_141346851.1">
    <property type="nucleotide sequence ID" value="NZ_BJLF01000019.1"/>
</dbReference>
<evidence type="ECO:0000259" key="1">
    <source>
        <dbReference type="Pfam" id="PF04073"/>
    </source>
</evidence>
<organism evidence="2 3">
    <name type="scientific">Vibrio inusitatus NBRC 102082</name>
    <dbReference type="NCBI Taxonomy" id="1219070"/>
    <lineage>
        <taxon>Bacteria</taxon>
        <taxon>Pseudomonadati</taxon>
        <taxon>Pseudomonadota</taxon>
        <taxon>Gammaproteobacteria</taxon>
        <taxon>Vibrionales</taxon>
        <taxon>Vibrionaceae</taxon>
        <taxon>Vibrio</taxon>
    </lineage>
</organism>
<sequence>MLETAVTRYLKKNGVGFSMMPHSTPAISIEDAAKQRDISPHIMLKTVLLRDMGGRLFLACVPGNQQVDPKKVRAHFNCRRTTCVNANEVVHITGFKPGTLTPLILPESITTIFDHSVLQLSEITISSGSDMAGLMLRTEDIIKICQPHFSYITKAHPPL</sequence>
<dbReference type="InterPro" id="IPR036754">
    <property type="entry name" value="YbaK/aa-tRNA-synt-asso_dom_sf"/>
</dbReference>
<protein>
    <recommendedName>
        <fullName evidence="1">YbaK/aminoacyl-tRNA synthetase-associated domain-containing protein</fullName>
    </recommendedName>
</protein>
<evidence type="ECO:0000313" key="2">
    <source>
        <dbReference type="EMBL" id="GEA52409.1"/>
    </source>
</evidence>
<proteinExistence type="predicted"/>
<feature type="domain" description="YbaK/aminoacyl-tRNA synthetase-associated" evidence="1">
    <location>
        <begin position="26"/>
        <end position="143"/>
    </location>
</feature>
<dbReference type="Pfam" id="PF04073">
    <property type="entry name" value="tRNA_edit"/>
    <property type="match status" value="1"/>
</dbReference>
<keyword evidence="3" id="KW-1185">Reference proteome</keyword>
<dbReference type="Proteomes" id="UP000318717">
    <property type="component" value="Unassembled WGS sequence"/>
</dbReference>
<dbReference type="SUPFAM" id="SSF55826">
    <property type="entry name" value="YbaK/ProRS associated domain"/>
    <property type="match status" value="1"/>
</dbReference>
<dbReference type="CDD" id="cd04332">
    <property type="entry name" value="YbaK_like"/>
    <property type="match status" value="1"/>
</dbReference>
<name>A0A4Y3HYZ2_9VIBR</name>
<dbReference type="EMBL" id="BJLF01000019">
    <property type="protein sequence ID" value="GEA52409.1"/>
    <property type="molecule type" value="Genomic_DNA"/>
</dbReference>
<dbReference type="InterPro" id="IPR007214">
    <property type="entry name" value="YbaK/aa-tRNA-synth-assoc-dom"/>
</dbReference>
<dbReference type="GO" id="GO:0002161">
    <property type="term" value="F:aminoacyl-tRNA deacylase activity"/>
    <property type="evidence" value="ECO:0007669"/>
    <property type="project" value="InterPro"/>
</dbReference>
<reference evidence="2 3" key="1">
    <citation type="submission" date="2019-06" db="EMBL/GenBank/DDBJ databases">
        <title>Whole genome shotgun sequence of Vibrio inusitatus NBRC 102082.</title>
        <authorList>
            <person name="Hosoyama A."/>
            <person name="Uohara A."/>
            <person name="Ohji S."/>
            <person name="Ichikawa N."/>
        </authorList>
    </citation>
    <scope>NUCLEOTIDE SEQUENCE [LARGE SCALE GENOMIC DNA]</scope>
    <source>
        <strain evidence="2 3">NBRC 102082</strain>
    </source>
</reference>